<sequence length="126" mass="13767">MTELCILLQLSWLRCLHFLPSKSKDMMISTPRTPATLKASSGLATDSPIYHVDGKPAMCAASAVDSTSVLLSWTSCSLTQDEDQDQPVPYSAISTTPTSTRRSWNWGGRQSDDTAKQCSCYAQDSE</sequence>
<feature type="region of interest" description="Disordered" evidence="1">
    <location>
        <begin position="80"/>
        <end position="126"/>
    </location>
</feature>
<accession>A0AAE0KP08</accession>
<organism evidence="3 4">
    <name type="scientific">Lasiosphaeria ovina</name>
    <dbReference type="NCBI Taxonomy" id="92902"/>
    <lineage>
        <taxon>Eukaryota</taxon>
        <taxon>Fungi</taxon>
        <taxon>Dikarya</taxon>
        <taxon>Ascomycota</taxon>
        <taxon>Pezizomycotina</taxon>
        <taxon>Sordariomycetes</taxon>
        <taxon>Sordariomycetidae</taxon>
        <taxon>Sordariales</taxon>
        <taxon>Lasiosphaeriaceae</taxon>
        <taxon>Lasiosphaeria</taxon>
    </lineage>
</organism>
<dbReference type="AlphaFoldDB" id="A0AAE0KP08"/>
<evidence type="ECO:0000313" key="4">
    <source>
        <dbReference type="Proteomes" id="UP001287356"/>
    </source>
</evidence>
<dbReference type="EMBL" id="JAULSN010000002">
    <property type="protein sequence ID" value="KAK3379475.1"/>
    <property type="molecule type" value="Genomic_DNA"/>
</dbReference>
<evidence type="ECO:0000313" key="3">
    <source>
        <dbReference type="EMBL" id="KAK3379475.1"/>
    </source>
</evidence>
<keyword evidence="4" id="KW-1185">Reference proteome</keyword>
<comment type="caution">
    <text evidence="3">The sequence shown here is derived from an EMBL/GenBank/DDBJ whole genome shotgun (WGS) entry which is preliminary data.</text>
</comment>
<feature type="compositionally biased region" description="Polar residues" evidence="1">
    <location>
        <begin position="92"/>
        <end position="103"/>
    </location>
</feature>
<feature type="chain" id="PRO_5042144035" description="Ig-like domain-containing protein" evidence="2">
    <location>
        <begin position="19"/>
        <end position="126"/>
    </location>
</feature>
<reference evidence="3" key="1">
    <citation type="journal article" date="2023" name="Mol. Phylogenet. Evol.">
        <title>Genome-scale phylogeny and comparative genomics of the fungal order Sordariales.</title>
        <authorList>
            <person name="Hensen N."/>
            <person name="Bonometti L."/>
            <person name="Westerberg I."/>
            <person name="Brannstrom I.O."/>
            <person name="Guillou S."/>
            <person name="Cros-Aarteil S."/>
            <person name="Calhoun S."/>
            <person name="Haridas S."/>
            <person name="Kuo A."/>
            <person name="Mondo S."/>
            <person name="Pangilinan J."/>
            <person name="Riley R."/>
            <person name="LaButti K."/>
            <person name="Andreopoulos B."/>
            <person name="Lipzen A."/>
            <person name="Chen C."/>
            <person name="Yan M."/>
            <person name="Daum C."/>
            <person name="Ng V."/>
            <person name="Clum A."/>
            <person name="Steindorff A."/>
            <person name="Ohm R.A."/>
            <person name="Martin F."/>
            <person name="Silar P."/>
            <person name="Natvig D.O."/>
            <person name="Lalanne C."/>
            <person name="Gautier V."/>
            <person name="Ament-Velasquez S.L."/>
            <person name="Kruys A."/>
            <person name="Hutchinson M.I."/>
            <person name="Powell A.J."/>
            <person name="Barry K."/>
            <person name="Miller A.N."/>
            <person name="Grigoriev I.V."/>
            <person name="Debuchy R."/>
            <person name="Gladieux P."/>
            <person name="Hiltunen Thoren M."/>
            <person name="Johannesson H."/>
        </authorList>
    </citation>
    <scope>NUCLEOTIDE SEQUENCE</scope>
    <source>
        <strain evidence="3">CBS 958.72</strain>
    </source>
</reference>
<evidence type="ECO:0000256" key="1">
    <source>
        <dbReference type="SAM" id="MobiDB-lite"/>
    </source>
</evidence>
<gene>
    <name evidence="3" type="ORF">B0T24DRAFT_590037</name>
</gene>
<evidence type="ECO:0008006" key="5">
    <source>
        <dbReference type="Google" id="ProtNLM"/>
    </source>
</evidence>
<proteinExistence type="predicted"/>
<keyword evidence="2" id="KW-0732">Signal</keyword>
<reference evidence="3" key="2">
    <citation type="submission" date="2023-06" db="EMBL/GenBank/DDBJ databases">
        <authorList>
            <consortium name="Lawrence Berkeley National Laboratory"/>
            <person name="Haridas S."/>
            <person name="Hensen N."/>
            <person name="Bonometti L."/>
            <person name="Westerberg I."/>
            <person name="Brannstrom I.O."/>
            <person name="Guillou S."/>
            <person name="Cros-Aarteil S."/>
            <person name="Calhoun S."/>
            <person name="Kuo A."/>
            <person name="Mondo S."/>
            <person name="Pangilinan J."/>
            <person name="Riley R."/>
            <person name="Labutti K."/>
            <person name="Andreopoulos B."/>
            <person name="Lipzen A."/>
            <person name="Chen C."/>
            <person name="Yanf M."/>
            <person name="Daum C."/>
            <person name="Ng V."/>
            <person name="Clum A."/>
            <person name="Steindorff A."/>
            <person name="Ohm R."/>
            <person name="Martin F."/>
            <person name="Silar P."/>
            <person name="Natvig D."/>
            <person name="Lalanne C."/>
            <person name="Gautier V."/>
            <person name="Ament-Velasquez S.L."/>
            <person name="Kruys A."/>
            <person name="Hutchinson M.I."/>
            <person name="Powell A.J."/>
            <person name="Barry K."/>
            <person name="Miller A.N."/>
            <person name="Grigoriev I.V."/>
            <person name="Debuchy R."/>
            <person name="Gladieux P."/>
            <person name="Thoren M.H."/>
            <person name="Johannesson H."/>
        </authorList>
    </citation>
    <scope>NUCLEOTIDE SEQUENCE</scope>
    <source>
        <strain evidence="3">CBS 958.72</strain>
    </source>
</reference>
<feature type="signal peptide" evidence="2">
    <location>
        <begin position="1"/>
        <end position="18"/>
    </location>
</feature>
<dbReference type="Proteomes" id="UP001287356">
    <property type="component" value="Unassembled WGS sequence"/>
</dbReference>
<name>A0AAE0KP08_9PEZI</name>
<feature type="compositionally biased region" description="Polar residues" evidence="1">
    <location>
        <begin position="116"/>
        <end position="126"/>
    </location>
</feature>
<protein>
    <recommendedName>
        <fullName evidence="5">Ig-like domain-containing protein</fullName>
    </recommendedName>
</protein>
<evidence type="ECO:0000256" key="2">
    <source>
        <dbReference type="SAM" id="SignalP"/>
    </source>
</evidence>